<evidence type="ECO:0000313" key="8">
    <source>
        <dbReference type="EMBL" id="KAK1751623.1"/>
    </source>
</evidence>
<evidence type="ECO:0000256" key="4">
    <source>
        <dbReference type="ARBA" id="ARBA00023004"/>
    </source>
</evidence>
<dbReference type="GO" id="GO:0016705">
    <property type="term" value="F:oxidoreductase activity, acting on paired donors, with incorporation or reduction of molecular oxygen"/>
    <property type="evidence" value="ECO:0007669"/>
    <property type="project" value="InterPro"/>
</dbReference>
<keyword evidence="7" id="KW-0812">Transmembrane</keyword>
<dbReference type="GO" id="GO:0020037">
    <property type="term" value="F:heme binding"/>
    <property type="evidence" value="ECO:0007669"/>
    <property type="project" value="InterPro"/>
</dbReference>
<dbReference type="PANTHER" id="PTHR47582:SF1">
    <property type="entry name" value="P450, PUTATIVE (EUROFUNG)-RELATED"/>
    <property type="match status" value="1"/>
</dbReference>
<evidence type="ECO:0000256" key="2">
    <source>
        <dbReference type="ARBA" id="ARBA00010617"/>
    </source>
</evidence>
<keyword evidence="6" id="KW-0349">Heme</keyword>
<dbReference type="PRINTS" id="PR00465">
    <property type="entry name" value="EP450IV"/>
</dbReference>
<accession>A0AAJ0B734</accession>
<dbReference type="InterPro" id="IPR036396">
    <property type="entry name" value="Cyt_P450_sf"/>
</dbReference>
<evidence type="ECO:0000256" key="3">
    <source>
        <dbReference type="ARBA" id="ARBA00022723"/>
    </source>
</evidence>
<dbReference type="GO" id="GO:0005506">
    <property type="term" value="F:iron ion binding"/>
    <property type="evidence" value="ECO:0007669"/>
    <property type="project" value="InterPro"/>
</dbReference>
<keyword evidence="7" id="KW-0472">Membrane</keyword>
<dbReference type="Proteomes" id="UP001239445">
    <property type="component" value="Unassembled WGS sequence"/>
</dbReference>
<keyword evidence="5" id="KW-0560">Oxidoreductase</keyword>
<dbReference type="InterPro" id="IPR002403">
    <property type="entry name" value="Cyt_P450_E_grp-IV"/>
</dbReference>
<protein>
    <submittedName>
        <fullName evidence="8">Cytochrome P450</fullName>
    </submittedName>
</protein>
<reference evidence="8" key="1">
    <citation type="submission" date="2023-06" db="EMBL/GenBank/DDBJ databases">
        <title>Genome-scale phylogeny and comparative genomics of the fungal order Sordariales.</title>
        <authorList>
            <consortium name="Lawrence Berkeley National Laboratory"/>
            <person name="Hensen N."/>
            <person name="Bonometti L."/>
            <person name="Westerberg I."/>
            <person name="Brannstrom I.O."/>
            <person name="Guillou S."/>
            <person name="Cros-Aarteil S."/>
            <person name="Calhoun S."/>
            <person name="Haridas S."/>
            <person name="Kuo A."/>
            <person name="Mondo S."/>
            <person name="Pangilinan J."/>
            <person name="Riley R."/>
            <person name="Labutti K."/>
            <person name="Andreopoulos B."/>
            <person name="Lipzen A."/>
            <person name="Chen C."/>
            <person name="Yanf M."/>
            <person name="Daum C."/>
            <person name="Ng V."/>
            <person name="Clum A."/>
            <person name="Steindorff A."/>
            <person name="Ohm R."/>
            <person name="Martin F."/>
            <person name="Silar P."/>
            <person name="Natvig D."/>
            <person name="Lalanne C."/>
            <person name="Gautier V."/>
            <person name="Ament-Velasquez S.L."/>
            <person name="Kruys A."/>
            <person name="Hutchinson M.I."/>
            <person name="Powell A.J."/>
            <person name="Barry K."/>
            <person name="Miller A.N."/>
            <person name="Grigoriev I.V."/>
            <person name="Debuchy R."/>
            <person name="Gladieux P."/>
            <person name="Thoren M.H."/>
            <person name="Johannesson H."/>
        </authorList>
    </citation>
    <scope>NUCLEOTIDE SEQUENCE</scope>
    <source>
        <strain evidence="8">PSN4</strain>
    </source>
</reference>
<keyword evidence="7" id="KW-1133">Transmembrane helix</keyword>
<dbReference type="CDD" id="cd11040">
    <property type="entry name" value="CYP7_CYP8-like"/>
    <property type="match status" value="1"/>
</dbReference>
<dbReference type="Gene3D" id="1.10.630.10">
    <property type="entry name" value="Cytochrome P450"/>
    <property type="match status" value="1"/>
</dbReference>
<comment type="caution">
    <text evidence="8">The sequence shown here is derived from an EMBL/GenBank/DDBJ whole genome shotgun (WGS) entry which is preliminary data.</text>
</comment>
<dbReference type="PANTHER" id="PTHR47582">
    <property type="entry name" value="P450, PUTATIVE (EUROFUNG)-RELATED"/>
    <property type="match status" value="1"/>
</dbReference>
<dbReference type="InterPro" id="IPR001128">
    <property type="entry name" value="Cyt_P450"/>
</dbReference>
<feature type="binding site" description="axial binding residue" evidence="6">
    <location>
        <position position="447"/>
    </location>
    <ligand>
        <name>heme</name>
        <dbReference type="ChEBI" id="CHEBI:30413"/>
    </ligand>
    <ligandPart>
        <name>Fe</name>
        <dbReference type="ChEBI" id="CHEBI:18248"/>
    </ligandPart>
</feature>
<evidence type="ECO:0000313" key="9">
    <source>
        <dbReference type="Proteomes" id="UP001239445"/>
    </source>
</evidence>
<keyword evidence="3 6" id="KW-0479">Metal-binding</keyword>
<dbReference type="InterPro" id="IPR053007">
    <property type="entry name" value="CYP450_monoxygenase_sec-met"/>
</dbReference>
<keyword evidence="4 6" id="KW-0408">Iron</keyword>
<dbReference type="EMBL" id="MU839841">
    <property type="protein sequence ID" value="KAK1751623.1"/>
    <property type="molecule type" value="Genomic_DNA"/>
</dbReference>
<comment type="similarity">
    <text evidence="2">Belongs to the cytochrome P450 family.</text>
</comment>
<evidence type="ECO:0000256" key="5">
    <source>
        <dbReference type="ARBA" id="ARBA00023033"/>
    </source>
</evidence>
<sequence length="518" mass="57587">MQDGAADDGVSLGGPVGAAVLAVAVSLVLLVFKLAFFPSLDPREPPLARPRVPFVGHILGLIKESASYYARLHKRTRLPICTLPMLNGKLYLINSPSLISAAMRNRDLSFDPFAVEFSVKLLDIEEKWYRAWMEPGWYQSMTDVIHASLTGENLRVMKAACYRELAATLNGYDQTIEIKNAYDWLALIVPRAFNKALFGAQHNPMTDEAIQAIWDFDQGVAVMSYNLFPRLLAPKALAARSLLQKTLLPYYAAGYYKGDDVSALIRGRAIKVLGEDGTPELLAKTEMNLPWAAVTNTVPDLFWLVSNIFSRPHVLERFRAEVGEVMTLSSDDENGGRRGVIDAGVLIERPYLAATYWEVHRIYNEALGNRRVTRDTTIADPADGGREYFLKKGTNVQWAVGPPHRDTAVWGDDAEVFRPERWVEASAAQERAQNRSMFPFGGGRNLCPGKAFAISESLALVAVLAVGFELDGVRLPASTPPLVSAAMRRPYFGKGDWGFKLSRRRGWEDVTWSFKLDS</sequence>
<dbReference type="SUPFAM" id="SSF48264">
    <property type="entry name" value="Cytochrome P450"/>
    <property type="match status" value="1"/>
</dbReference>
<dbReference type="GO" id="GO:0004497">
    <property type="term" value="F:monooxygenase activity"/>
    <property type="evidence" value="ECO:0007669"/>
    <property type="project" value="UniProtKB-KW"/>
</dbReference>
<keyword evidence="5" id="KW-0503">Monooxygenase</keyword>
<name>A0AAJ0B734_9PEZI</name>
<proteinExistence type="inferred from homology"/>
<keyword evidence="9" id="KW-1185">Reference proteome</keyword>
<evidence type="ECO:0000256" key="1">
    <source>
        <dbReference type="ARBA" id="ARBA00001971"/>
    </source>
</evidence>
<comment type="cofactor">
    <cofactor evidence="1 6">
        <name>heme</name>
        <dbReference type="ChEBI" id="CHEBI:30413"/>
    </cofactor>
</comment>
<organism evidence="8 9">
    <name type="scientific">Echria macrotheca</name>
    <dbReference type="NCBI Taxonomy" id="438768"/>
    <lineage>
        <taxon>Eukaryota</taxon>
        <taxon>Fungi</taxon>
        <taxon>Dikarya</taxon>
        <taxon>Ascomycota</taxon>
        <taxon>Pezizomycotina</taxon>
        <taxon>Sordariomycetes</taxon>
        <taxon>Sordariomycetidae</taxon>
        <taxon>Sordariales</taxon>
        <taxon>Schizotheciaceae</taxon>
        <taxon>Echria</taxon>
    </lineage>
</organism>
<dbReference type="Pfam" id="PF00067">
    <property type="entry name" value="p450"/>
    <property type="match status" value="1"/>
</dbReference>
<feature type="transmembrane region" description="Helical" evidence="7">
    <location>
        <begin position="12"/>
        <end position="36"/>
    </location>
</feature>
<dbReference type="AlphaFoldDB" id="A0AAJ0B734"/>
<gene>
    <name evidence="8" type="ORF">QBC47DRAFT_307105</name>
</gene>
<evidence type="ECO:0000256" key="7">
    <source>
        <dbReference type="SAM" id="Phobius"/>
    </source>
</evidence>
<evidence type="ECO:0000256" key="6">
    <source>
        <dbReference type="PIRSR" id="PIRSR602403-1"/>
    </source>
</evidence>